<reference evidence="1" key="1">
    <citation type="submission" date="2019-03" db="EMBL/GenBank/DDBJ databases">
        <authorList>
            <person name="Hao L."/>
        </authorList>
    </citation>
    <scope>NUCLEOTIDE SEQUENCE</scope>
</reference>
<organism evidence="1">
    <name type="scientific">anaerobic digester metagenome</name>
    <dbReference type="NCBI Taxonomy" id="1263854"/>
    <lineage>
        <taxon>unclassified sequences</taxon>
        <taxon>metagenomes</taxon>
        <taxon>ecological metagenomes</taxon>
    </lineage>
</organism>
<proteinExistence type="predicted"/>
<accession>A0A485M3P4</accession>
<evidence type="ECO:0000313" key="1">
    <source>
        <dbReference type="EMBL" id="VFU16660.1"/>
    </source>
</evidence>
<dbReference type="AlphaFoldDB" id="A0A485M3P4"/>
<protein>
    <submittedName>
        <fullName evidence="1">Uncharacterized protein</fullName>
    </submittedName>
</protein>
<sequence>MVPVAYFKCDFSATTFKENNLYCKIARLIKKARLEKAGCDYSKSSSRFKAFCRLKSYDLKDP</sequence>
<name>A0A485M3P4_9ZZZZ</name>
<dbReference type="EMBL" id="CAADRN010000268">
    <property type="protein sequence ID" value="VFU16660.1"/>
    <property type="molecule type" value="Genomic_DNA"/>
</dbReference>
<gene>
    <name evidence="1" type="ORF">SCFA_340004</name>
</gene>